<gene>
    <name evidence="1" type="ORF">S03H2_14467</name>
</gene>
<accession>X1FGY0</accession>
<dbReference type="GO" id="GO:0003697">
    <property type="term" value="F:single-stranded DNA binding"/>
    <property type="evidence" value="ECO:0007669"/>
    <property type="project" value="InterPro"/>
</dbReference>
<protein>
    <recommendedName>
        <fullName evidence="2">SF4 helicase domain-containing protein</fullName>
    </recommendedName>
</protein>
<evidence type="ECO:0000313" key="1">
    <source>
        <dbReference type="EMBL" id="GAH44217.1"/>
    </source>
</evidence>
<dbReference type="InterPro" id="IPR027417">
    <property type="entry name" value="P-loop_NTPase"/>
</dbReference>
<dbReference type="AlphaFoldDB" id="X1FGY0"/>
<dbReference type="InterPro" id="IPR027032">
    <property type="entry name" value="Twinkle-like"/>
</dbReference>
<dbReference type="PANTHER" id="PTHR12873">
    <property type="entry name" value="T7-LIKE MITOCHONDRIAL DNA HELICASE"/>
    <property type="match status" value="1"/>
</dbReference>
<dbReference type="EMBL" id="BARU01007342">
    <property type="protein sequence ID" value="GAH44217.1"/>
    <property type="molecule type" value="Genomic_DNA"/>
</dbReference>
<reference evidence="1" key="1">
    <citation type="journal article" date="2014" name="Front. Microbiol.">
        <title>High frequency of phylogenetically diverse reductive dehalogenase-homologous genes in deep subseafloor sedimentary metagenomes.</title>
        <authorList>
            <person name="Kawai M."/>
            <person name="Futagami T."/>
            <person name="Toyoda A."/>
            <person name="Takaki Y."/>
            <person name="Nishi S."/>
            <person name="Hori S."/>
            <person name="Arai W."/>
            <person name="Tsubouchi T."/>
            <person name="Morono Y."/>
            <person name="Uchiyama I."/>
            <person name="Ito T."/>
            <person name="Fujiyama A."/>
            <person name="Inagaki F."/>
            <person name="Takami H."/>
        </authorList>
    </citation>
    <scope>NUCLEOTIDE SEQUENCE</scope>
    <source>
        <strain evidence="1">Expedition CK06-06</strain>
    </source>
</reference>
<feature type="non-terminal residue" evidence="1">
    <location>
        <position position="1"/>
    </location>
</feature>
<dbReference type="Gene3D" id="3.40.50.300">
    <property type="entry name" value="P-loop containing nucleotide triphosphate hydrolases"/>
    <property type="match status" value="1"/>
</dbReference>
<proteinExistence type="predicted"/>
<sequence>NKEYGWKTAFASPENHPTFLHAHKLMRKVWGDMPNKGDIGGAKWNQVADHVNSSFYFIDMERYTLESVLRKGAELVKRKGIKCLVIDPYNKVRDVDCQTEDVNKYTMEYLTKIEIFAKKYDVLVFIVAHPTKMYKDKDGKIEEPTMYNIKGGGEWYDASYHGLLVHRDYEKKTTKVKVLKVKFQNLGENQGEAFFKWEHRSGCFIPEVQPTMEEKMPWE</sequence>
<dbReference type="GO" id="GO:0043139">
    <property type="term" value="F:5'-3' DNA helicase activity"/>
    <property type="evidence" value="ECO:0007669"/>
    <property type="project" value="InterPro"/>
</dbReference>
<organism evidence="1">
    <name type="scientific">marine sediment metagenome</name>
    <dbReference type="NCBI Taxonomy" id="412755"/>
    <lineage>
        <taxon>unclassified sequences</taxon>
        <taxon>metagenomes</taxon>
        <taxon>ecological metagenomes</taxon>
    </lineage>
</organism>
<evidence type="ECO:0008006" key="2">
    <source>
        <dbReference type="Google" id="ProtNLM"/>
    </source>
</evidence>
<dbReference type="PANTHER" id="PTHR12873:SF0">
    <property type="entry name" value="TWINKLE MTDNA HELICASE"/>
    <property type="match status" value="1"/>
</dbReference>
<name>X1FGY0_9ZZZZ</name>
<comment type="caution">
    <text evidence="1">The sequence shown here is derived from an EMBL/GenBank/DDBJ whole genome shotgun (WGS) entry which is preliminary data.</text>
</comment>
<dbReference type="SUPFAM" id="SSF52540">
    <property type="entry name" value="P-loop containing nucleoside triphosphate hydrolases"/>
    <property type="match status" value="1"/>
</dbReference>